<dbReference type="Proteomes" id="UP000054639">
    <property type="component" value="Unassembled WGS sequence"/>
</dbReference>
<keyword evidence="4" id="KW-1185">Reference proteome</keyword>
<sequence length="332" mass="38460">MKEKKFYLYFIAIFTGVLSTHVIFSYLMGLATNNFYKNTLINVRNYDGSEVKPLSRSYLTNFLKYSKKPVMLIMGSSFSYGTSLSALDTYSNYMIKKFPNYFVMNASVIGESGQSYLDNISYLKVKKISIDTLIIEINLFNFISTNSYFTNDEEFAPKDLAYNSYFDFYFLHPHGIHSIMNLDLNRLYVLNKKGDFTYHQIALPDAYSESYDKFQSKLPNYTKFLNSLFTSSSLIANNVYFFVSPIYKNGIKQTQFKISDIQNELNDIYKICNNFPKVHCLNTGLNYPESDFMNVSHFNELGHRKLAKWLAGQIKKNEDHELARVDLNGPVS</sequence>
<dbReference type="STRING" id="45072.Lqua_2022"/>
<keyword evidence="1" id="KW-0472">Membrane</keyword>
<dbReference type="Gene3D" id="3.40.50.1110">
    <property type="entry name" value="SGNH hydrolase"/>
    <property type="match status" value="1"/>
</dbReference>
<keyword evidence="1" id="KW-0812">Transmembrane</keyword>
<dbReference type="EMBL" id="UGOW01000001">
    <property type="protein sequence ID" value="STY18616.1"/>
    <property type="molecule type" value="Genomic_DNA"/>
</dbReference>
<evidence type="ECO:0000313" key="5">
    <source>
        <dbReference type="Proteomes" id="UP000254230"/>
    </source>
</evidence>
<evidence type="ECO:0000256" key="1">
    <source>
        <dbReference type="SAM" id="Phobius"/>
    </source>
</evidence>
<protein>
    <recommendedName>
        <fullName evidence="6">SGNH/GDSL hydrolase family protein</fullName>
    </recommendedName>
</protein>
<evidence type="ECO:0000313" key="3">
    <source>
        <dbReference type="EMBL" id="STY18616.1"/>
    </source>
</evidence>
<dbReference type="AlphaFoldDB" id="A0A378KW54"/>
<evidence type="ECO:0008006" key="6">
    <source>
        <dbReference type="Google" id="ProtNLM"/>
    </source>
</evidence>
<dbReference type="Proteomes" id="UP000254230">
    <property type="component" value="Unassembled WGS sequence"/>
</dbReference>
<gene>
    <name evidence="2" type="ORF">Lqua_2022</name>
    <name evidence="3" type="ORF">NCTC12376_02437</name>
</gene>
<dbReference type="InterPro" id="IPR036514">
    <property type="entry name" value="SGNH_hydro_sf"/>
</dbReference>
<keyword evidence="1" id="KW-1133">Transmembrane helix</keyword>
<reference evidence="2 4" key="1">
    <citation type="submission" date="2015-11" db="EMBL/GenBank/DDBJ databases">
        <title>Genomic analysis of 38 Legionella species identifies large and diverse effector repertoires.</title>
        <authorList>
            <person name="Burstein D."/>
            <person name="Amaro F."/>
            <person name="Zusman T."/>
            <person name="Lifshitz Z."/>
            <person name="Cohen O."/>
            <person name="Gilbert J.A."/>
            <person name="Pupko T."/>
            <person name="Shuman H.A."/>
            <person name="Segal G."/>
        </authorList>
    </citation>
    <scope>NUCLEOTIDE SEQUENCE [LARGE SCALE GENOMIC DNA]</scope>
    <source>
        <strain evidence="2 4">ATCC 49507</strain>
    </source>
</reference>
<evidence type="ECO:0000313" key="4">
    <source>
        <dbReference type="Proteomes" id="UP000054639"/>
    </source>
</evidence>
<dbReference type="GO" id="GO:0016788">
    <property type="term" value="F:hydrolase activity, acting on ester bonds"/>
    <property type="evidence" value="ECO:0007669"/>
    <property type="project" value="UniProtKB-ARBA"/>
</dbReference>
<reference evidence="3 5" key="2">
    <citation type="submission" date="2018-06" db="EMBL/GenBank/DDBJ databases">
        <authorList>
            <consortium name="Pathogen Informatics"/>
            <person name="Doyle S."/>
        </authorList>
    </citation>
    <scope>NUCLEOTIDE SEQUENCE [LARGE SCALE GENOMIC DNA]</scope>
    <source>
        <strain evidence="3 5">NCTC12376</strain>
    </source>
</reference>
<evidence type="ECO:0000313" key="2">
    <source>
        <dbReference type="EMBL" id="KTD47629.1"/>
    </source>
</evidence>
<accession>A0A378KW54</accession>
<dbReference type="EMBL" id="LNYR01000031">
    <property type="protein sequence ID" value="KTD47629.1"/>
    <property type="molecule type" value="Genomic_DNA"/>
</dbReference>
<dbReference type="OrthoDB" id="5652228at2"/>
<name>A0A378KW54_9GAMM</name>
<dbReference type="RefSeq" id="WP_058474179.1">
    <property type="nucleotide sequence ID" value="NZ_CAAAIL010000001.1"/>
</dbReference>
<proteinExistence type="predicted"/>
<organism evidence="3 5">
    <name type="scientific">Legionella quateirensis</name>
    <dbReference type="NCBI Taxonomy" id="45072"/>
    <lineage>
        <taxon>Bacteria</taxon>
        <taxon>Pseudomonadati</taxon>
        <taxon>Pseudomonadota</taxon>
        <taxon>Gammaproteobacteria</taxon>
        <taxon>Legionellales</taxon>
        <taxon>Legionellaceae</taxon>
        <taxon>Legionella</taxon>
    </lineage>
</organism>
<dbReference type="SUPFAM" id="SSF52266">
    <property type="entry name" value="SGNH hydrolase"/>
    <property type="match status" value="1"/>
</dbReference>
<feature type="transmembrane region" description="Helical" evidence="1">
    <location>
        <begin position="7"/>
        <end position="28"/>
    </location>
</feature>